<accession>A0ABT1YZ78</accession>
<evidence type="ECO:0000313" key="1">
    <source>
        <dbReference type="EMBL" id="MCR8826185.1"/>
    </source>
</evidence>
<comment type="caution">
    <text evidence="1">The sequence shown here is derived from an EMBL/GenBank/DDBJ whole genome shotgun (WGS) entry which is preliminary data.</text>
</comment>
<keyword evidence="2" id="KW-1185">Reference proteome</keyword>
<reference evidence="1" key="1">
    <citation type="submission" date="2022-07" db="EMBL/GenBank/DDBJ databases">
        <title>Pseudosulfitobacter sp. strain AP-MA-4, whole genome sequence.</title>
        <authorList>
            <person name="Jiang Y."/>
        </authorList>
    </citation>
    <scope>NUCLEOTIDE SEQUENCE</scope>
    <source>
        <strain evidence="1">AP-MA-4</strain>
    </source>
</reference>
<dbReference type="EMBL" id="JANKJG010000003">
    <property type="protein sequence ID" value="MCR8826185.1"/>
    <property type="molecule type" value="Genomic_DNA"/>
</dbReference>
<dbReference type="NCBIfam" id="TIGR01509">
    <property type="entry name" value="HAD-SF-IA-v3"/>
    <property type="match status" value="1"/>
</dbReference>
<dbReference type="Pfam" id="PF13419">
    <property type="entry name" value="HAD_2"/>
    <property type="match status" value="1"/>
</dbReference>
<name>A0ABT1YZ78_9RHOB</name>
<dbReference type="InterPro" id="IPR036412">
    <property type="entry name" value="HAD-like_sf"/>
</dbReference>
<dbReference type="Proteomes" id="UP001165396">
    <property type="component" value="Unassembled WGS sequence"/>
</dbReference>
<dbReference type="InterPro" id="IPR041492">
    <property type="entry name" value="HAD_2"/>
</dbReference>
<dbReference type="SUPFAM" id="SSF56784">
    <property type="entry name" value="HAD-like"/>
    <property type="match status" value="1"/>
</dbReference>
<sequence>MRYSALLLGSIGVLADTSDMQRRAFNAAFATHDLDWTWDSETYADLTRVIGGLARIRHYADSVEQEVDANAIYDAKIDAFGKMLEDGVRLRPGISDLIAEARHYDMKIACVSAEDKRQVALILRALGHDLDPSVFDYIGDGSKAARPKPEPAIYRDALRAVDVDADASLAIEDTPEGAASAVAAGIDTFAYPGPGMEHRNFVDVIGTGTPSLDLLRTAEQPA</sequence>
<organism evidence="1 2">
    <name type="scientific">Pseudosulfitobacter koreensis</name>
    <dbReference type="NCBI Taxonomy" id="2968472"/>
    <lineage>
        <taxon>Bacteria</taxon>
        <taxon>Pseudomonadati</taxon>
        <taxon>Pseudomonadota</taxon>
        <taxon>Alphaproteobacteria</taxon>
        <taxon>Rhodobacterales</taxon>
        <taxon>Roseobacteraceae</taxon>
        <taxon>Pseudosulfitobacter</taxon>
    </lineage>
</organism>
<dbReference type="PANTHER" id="PTHR42896:SF2">
    <property type="entry name" value="CBBY-LIKE PROTEIN"/>
    <property type="match status" value="1"/>
</dbReference>
<dbReference type="InterPro" id="IPR023198">
    <property type="entry name" value="PGP-like_dom2"/>
</dbReference>
<dbReference type="GO" id="GO:0016787">
    <property type="term" value="F:hydrolase activity"/>
    <property type="evidence" value="ECO:0007669"/>
    <property type="project" value="UniProtKB-KW"/>
</dbReference>
<dbReference type="InterPro" id="IPR044999">
    <property type="entry name" value="CbbY-like"/>
</dbReference>
<dbReference type="RefSeq" id="WP_258293863.1">
    <property type="nucleotide sequence ID" value="NZ_JANKJG010000003.1"/>
</dbReference>
<gene>
    <name evidence="1" type="ORF">NTA49_06510</name>
</gene>
<dbReference type="PANTHER" id="PTHR42896">
    <property type="entry name" value="XYLULOSE-1,5-BISPHOSPHATE (XUBP) PHOSPHATASE"/>
    <property type="match status" value="1"/>
</dbReference>
<dbReference type="Gene3D" id="3.40.50.1000">
    <property type="entry name" value="HAD superfamily/HAD-like"/>
    <property type="match status" value="1"/>
</dbReference>
<dbReference type="Gene3D" id="1.10.150.240">
    <property type="entry name" value="Putative phosphatase, domain 2"/>
    <property type="match status" value="1"/>
</dbReference>
<dbReference type="InterPro" id="IPR023214">
    <property type="entry name" value="HAD_sf"/>
</dbReference>
<proteinExistence type="predicted"/>
<protein>
    <submittedName>
        <fullName evidence="1">HAD-IA family hydrolase</fullName>
    </submittedName>
</protein>
<evidence type="ECO:0000313" key="2">
    <source>
        <dbReference type="Proteomes" id="UP001165396"/>
    </source>
</evidence>
<dbReference type="InterPro" id="IPR006439">
    <property type="entry name" value="HAD-SF_hydro_IA"/>
</dbReference>
<keyword evidence="1" id="KW-0378">Hydrolase</keyword>